<organism evidence="2 3">
    <name type="scientific">Steinernema glaseri</name>
    <dbReference type="NCBI Taxonomy" id="37863"/>
    <lineage>
        <taxon>Eukaryota</taxon>
        <taxon>Metazoa</taxon>
        <taxon>Ecdysozoa</taxon>
        <taxon>Nematoda</taxon>
        <taxon>Chromadorea</taxon>
        <taxon>Rhabditida</taxon>
        <taxon>Tylenchina</taxon>
        <taxon>Panagrolaimomorpha</taxon>
        <taxon>Strongyloidoidea</taxon>
        <taxon>Steinernematidae</taxon>
        <taxon>Steinernema</taxon>
    </lineage>
</organism>
<protein>
    <submittedName>
        <fullName evidence="3">Uncharacterized protein</fullName>
    </submittedName>
</protein>
<dbReference type="Proteomes" id="UP000095287">
    <property type="component" value="Unplaced"/>
</dbReference>
<feature type="compositionally biased region" description="Basic and acidic residues" evidence="1">
    <location>
        <begin position="28"/>
        <end position="38"/>
    </location>
</feature>
<sequence>MRYPSPTNPTGTRKTLAFRCSSTQDEAGESRANKRPPLDSHVSSAVKRVLSSQTSLSTAASNLTQISHSVRASRKSPCGQTLLHFRAFFLPLSLIQTSTNPPTPFRSVLSSLADVSRSILVRTLVAKACAVQNNNLSPPLFNSIGFGSLLCPRATQSILPAR</sequence>
<evidence type="ECO:0000313" key="2">
    <source>
        <dbReference type="Proteomes" id="UP000095287"/>
    </source>
</evidence>
<evidence type="ECO:0000313" key="3">
    <source>
        <dbReference type="WBParaSite" id="L893_g30045.t1"/>
    </source>
</evidence>
<dbReference type="WBParaSite" id="L893_g30045.t1">
    <property type="protein sequence ID" value="L893_g30045.t1"/>
    <property type="gene ID" value="L893_g30045"/>
</dbReference>
<name>A0A1I7ZVK9_9BILA</name>
<keyword evidence="2" id="KW-1185">Reference proteome</keyword>
<proteinExistence type="predicted"/>
<evidence type="ECO:0000256" key="1">
    <source>
        <dbReference type="SAM" id="MobiDB-lite"/>
    </source>
</evidence>
<feature type="region of interest" description="Disordered" evidence="1">
    <location>
        <begin position="1"/>
        <end position="41"/>
    </location>
</feature>
<accession>A0A1I7ZVK9</accession>
<dbReference type="AlphaFoldDB" id="A0A1I7ZVK9"/>
<reference evidence="3" key="1">
    <citation type="submission" date="2016-11" db="UniProtKB">
        <authorList>
            <consortium name="WormBaseParasite"/>
        </authorList>
    </citation>
    <scope>IDENTIFICATION</scope>
</reference>